<dbReference type="SUPFAM" id="SSF103473">
    <property type="entry name" value="MFS general substrate transporter"/>
    <property type="match status" value="1"/>
</dbReference>
<evidence type="ECO:0000256" key="4">
    <source>
        <dbReference type="SAM" id="Phobius"/>
    </source>
</evidence>
<dbReference type="Gene3D" id="1.20.1250.20">
    <property type="entry name" value="MFS general substrate transporter like domains"/>
    <property type="match status" value="2"/>
</dbReference>
<reference evidence="5 6" key="1">
    <citation type="submission" date="2021-12" db="EMBL/GenBank/DDBJ databases">
        <title>High titer production of polyol ester of fatty acids by Rhodotorula paludigena BS15 towards product separation-free biomass refinery.</title>
        <authorList>
            <person name="Mano J."/>
            <person name="Ono H."/>
            <person name="Tanaka T."/>
            <person name="Naito K."/>
            <person name="Sushida H."/>
            <person name="Ike M."/>
            <person name="Tokuyasu K."/>
            <person name="Kitaoka M."/>
        </authorList>
    </citation>
    <scope>NUCLEOTIDE SEQUENCE [LARGE SCALE GENOMIC DNA]</scope>
    <source>
        <strain evidence="5 6">BS15</strain>
    </source>
</reference>
<dbReference type="GO" id="GO:0016020">
    <property type="term" value="C:membrane"/>
    <property type="evidence" value="ECO:0007669"/>
    <property type="project" value="UniProtKB-SubCell"/>
</dbReference>
<keyword evidence="4" id="KW-0472">Membrane</keyword>
<dbReference type="PANTHER" id="PTHR11360">
    <property type="entry name" value="MONOCARBOXYLATE TRANSPORTER"/>
    <property type="match status" value="1"/>
</dbReference>
<comment type="subcellular location">
    <subcellularLocation>
        <location evidence="1">Membrane</location>
        <topology evidence="1">Multi-pass membrane protein</topology>
    </subcellularLocation>
</comment>
<feature type="transmembrane region" description="Helical" evidence="4">
    <location>
        <begin position="432"/>
        <end position="452"/>
    </location>
</feature>
<evidence type="ECO:0000256" key="2">
    <source>
        <dbReference type="ARBA" id="ARBA00006727"/>
    </source>
</evidence>
<evidence type="ECO:0000256" key="3">
    <source>
        <dbReference type="SAM" id="MobiDB-lite"/>
    </source>
</evidence>
<keyword evidence="6" id="KW-1185">Reference proteome</keyword>
<keyword evidence="4" id="KW-1133">Transmembrane helix</keyword>
<keyword evidence="4" id="KW-0812">Transmembrane</keyword>
<evidence type="ECO:0000256" key="1">
    <source>
        <dbReference type="ARBA" id="ARBA00004141"/>
    </source>
</evidence>
<evidence type="ECO:0000313" key="5">
    <source>
        <dbReference type="EMBL" id="GJN94583.1"/>
    </source>
</evidence>
<name>A0AAV5H1H8_9BASI</name>
<dbReference type="InterPro" id="IPR011701">
    <property type="entry name" value="MFS"/>
</dbReference>
<feature type="transmembrane region" description="Helical" evidence="4">
    <location>
        <begin position="172"/>
        <end position="192"/>
    </location>
</feature>
<dbReference type="AlphaFoldDB" id="A0AAV5H1H8"/>
<feature type="compositionally biased region" description="Pro residues" evidence="3">
    <location>
        <begin position="41"/>
        <end position="50"/>
    </location>
</feature>
<feature type="transmembrane region" description="Helical" evidence="4">
    <location>
        <begin position="373"/>
        <end position="393"/>
    </location>
</feature>
<comment type="similarity">
    <text evidence="2">Belongs to the major facilitator superfamily. Monocarboxylate porter (TC 2.A.1.13) family.</text>
</comment>
<dbReference type="Proteomes" id="UP001342314">
    <property type="component" value="Unassembled WGS sequence"/>
</dbReference>
<evidence type="ECO:0000313" key="6">
    <source>
        <dbReference type="Proteomes" id="UP001342314"/>
    </source>
</evidence>
<sequence>MTTRDEIELTEPTRAALSRSSSFASLDDKFSSRPSSLAPLPDLPSTPPPDTRSFGRRDSLAPHGGAEAEETGRRLRRLSMDEGEQGAAELPPVDKGKGAWGFAMAGFVLETFIWGFSYTFSTILIYLQSHEPWSSSSLAALSGIGTILLALMFMLPIACITLFRRYPEYVKFMLWGSAAVNCLSMLAASWASKVWQLILLQGVLCGVSGAILYAPVLLWLNGWFLERRGLASGLVFSGTGFGGLVFPFVISGLLDNYGFPTMCRAWAAITAGVYALALVFLKPRIPLTKPRGPRTPWLTIHDFRFVREPVVLAMTATTFISSLGYMPVSLYLPVYTTSLASPGKATILVSMFNLAGSIGSSLTGYATDYSLTVSVAVMGLAGAVLALTAWGLASSLGAVFAFAMLFGMFSQICSCWGAAARDAAGANPHLSTMIFCVFGIFRGIASIVGPYISTSLYEEHLSDESSTYGRFGFRKVIVFVGCMSFLSAFGGPGLKWAKHVTQRRKEGMKG</sequence>
<feature type="compositionally biased region" description="Low complexity" evidence="3">
    <location>
        <begin position="14"/>
        <end position="25"/>
    </location>
</feature>
<feature type="transmembrane region" description="Helical" evidence="4">
    <location>
        <begin position="265"/>
        <end position="281"/>
    </location>
</feature>
<proteinExistence type="inferred from homology"/>
<accession>A0AAV5H1H8</accession>
<dbReference type="Pfam" id="PF07690">
    <property type="entry name" value="MFS_1"/>
    <property type="match status" value="1"/>
</dbReference>
<protein>
    <recommendedName>
        <fullName evidence="7">MFS monocarboxylate transporter</fullName>
    </recommendedName>
</protein>
<dbReference type="InterPro" id="IPR036259">
    <property type="entry name" value="MFS_trans_sf"/>
</dbReference>
<feature type="transmembrane region" description="Helical" evidence="4">
    <location>
        <begin position="232"/>
        <end position="253"/>
    </location>
</feature>
<feature type="transmembrane region" description="Helical" evidence="4">
    <location>
        <begin position="345"/>
        <end position="366"/>
    </location>
</feature>
<feature type="transmembrane region" description="Helical" evidence="4">
    <location>
        <begin position="310"/>
        <end position="333"/>
    </location>
</feature>
<feature type="transmembrane region" description="Helical" evidence="4">
    <location>
        <begin position="472"/>
        <end position="494"/>
    </location>
</feature>
<dbReference type="GO" id="GO:0022857">
    <property type="term" value="F:transmembrane transporter activity"/>
    <property type="evidence" value="ECO:0007669"/>
    <property type="project" value="InterPro"/>
</dbReference>
<dbReference type="InterPro" id="IPR050327">
    <property type="entry name" value="Proton-linked_MCT"/>
</dbReference>
<dbReference type="EMBL" id="BQKY01000018">
    <property type="protein sequence ID" value="GJN94583.1"/>
    <property type="molecule type" value="Genomic_DNA"/>
</dbReference>
<evidence type="ECO:0008006" key="7">
    <source>
        <dbReference type="Google" id="ProtNLM"/>
    </source>
</evidence>
<feature type="transmembrane region" description="Helical" evidence="4">
    <location>
        <begin position="198"/>
        <end position="220"/>
    </location>
</feature>
<feature type="transmembrane region" description="Helical" evidence="4">
    <location>
        <begin position="139"/>
        <end position="163"/>
    </location>
</feature>
<organism evidence="5 6">
    <name type="scientific">Rhodotorula paludigena</name>
    <dbReference type="NCBI Taxonomy" id="86838"/>
    <lineage>
        <taxon>Eukaryota</taxon>
        <taxon>Fungi</taxon>
        <taxon>Dikarya</taxon>
        <taxon>Basidiomycota</taxon>
        <taxon>Pucciniomycotina</taxon>
        <taxon>Microbotryomycetes</taxon>
        <taxon>Sporidiobolales</taxon>
        <taxon>Sporidiobolaceae</taxon>
        <taxon>Rhodotorula</taxon>
    </lineage>
</organism>
<dbReference type="PANTHER" id="PTHR11360:SF287">
    <property type="entry name" value="MFS MONOCARBOXYLATE TRANSPORTER"/>
    <property type="match status" value="1"/>
</dbReference>
<feature type="region of interest" description="Disordered" evidence="3">
    <location>
        <begin position="1"/>
        <end position="73"/>
    </location>
</feature>
<gene>
    <name evidence="5" type="ORF">Rhopal_007666-T1</name>
</gene>
<feature type="transmembrane region" description="Helical" evidence="4">
    <location>
        <begin position="102"/>
        <end position="127"/>
    </location>
</feature>
<comment type="caution">
    <text evidence="5">The sequence shown here is derived from an EMBL/GenBank/DDBJ whole genome shotgun (WGS) entry which is preliminary data.</text>
</comment>
<feature type="transmembrane region" description="Helical" evidence="4">
    <location>
        <begin position="399"/>
        <end position="420"/>
    </location>
</feature>